<accession>A0A0Q3PDS9</accession>
<reference evidence="2" key="2">
    <citation type="submission" date="2017-06" db="EMBL/GenBank/DDBJ databases">
        <title>WGS assembly of Brachypodium distachyon.</title>
        <authorList>
            <consortium name="The International Brachypodium Initiative"/>
            <person name="Lucas S."/>
            <person name="Harmon-Smith M."/>
            <person name="Lail K."/>
            <person name="Tice H."/>
            <person name="Grimwood J."/>
            <person name="Bruce D."/>
            <person name="Barry K."/>
            <person name="Shu S."/>
            <person name="Lindquist E."/>
            <person name="Wang M."/>
            <person name="Pitluck S."/>
            <person name="Vogel J.P."/>
            <person name="Garvin D.F."/>
            <person name="Mockler T.C."/>
            <person name="Schmutz J."/>
            <person name="Rokhsar D."/>
            <person name="Bevan M.W."/>
        </authorList>
    </citation>
    <scope>NUCLEOTIDE SEQUENCE</scope>
    <source>
        <strain evidence="2">Bd21</strain>
    </source>
</reference>
<reference evidence="2 3" key="1">
    <citation type="journal article" date="2010" name="Nature">
        <title>Genome sequencing and analysis of the model grass Brachypodium distachyon.</title>
        <authorList>
            <consortium name="International Brachypodium Initiative"/>
        </authorList>
    </citation>
    <scope>NUCLEOTIDE SEQUENCE [LARGE SCALE GENOMIC DNA]</scope>
    <source>
        <strain evidence="2 3">Bd21</strain>
    </source>
</reference>
<dbReference type="EMBL" id="CM000883">
    <property type="protein sequence ID" value="KQJ87401.1"/>
    <property type="molecule type" value="Genomic_DNA"/>
</dbReference>
<evidence type="ECO:0000313" key="4">
    <source>
        <dbReference type="Proteomes" id="UP000008810"/>
    </source>
</evidence>
<reference evidence="3" key="3">
    <citation type="submission" date="2018-08" db="UniProtKB">
        <authorList>
            <consortium name="EnsemblPlants"/>
        </authorList>
    </citation>
    <scope>IDENTIFICATION</scope>
    <source>
        <strain evidence="3">cv. Bd21</strain>
    </source>
</reference>
<name>A0A0Q3PDS9_BRADI</name>
<dbReference type="Gramene" id="KQJ87401">
    <property type="protein sequence ID" value="KQJ87401"/>
    <property type="gene ID" value="BRADI_4g10860v3"/>
</dbReference>
<dbReference type="InParanoid" id="A0A0Q3PDS9"/>
<dbReference type="AlphaFoldDB" id="A0A0Q3PDS9"/>
<dbReference type="Proteomes" id="UP000008810">
    <property type="component" value="Chromosome 4"/>
</dbReference>
<keyword evidence="4" id="KW-1185">Reference proteome</keyword>
<evidence type="ECO:0000313" key="3">
    <source>
        <dbReference type="EnsemblPlants" id="KQJ87401"/>
    </source>
</evidence>
<proteinExistence type="predicted"/>
<organism evidence="2">
    <name type="scientific">Brachypodium distachyon</name>
    <name type="common">Purple false brome</name>
    <name type="synonym">Trachynia distachya</name>
    <dbReference type="NCBI Taxonomy" id="15368"/>
    <lineage>
        <taxon>Eukaryota</taxon>
        <taxon>Viridiplantae</taxon>
        <taxon>Streptophyta</taxon>
        <taxon>Embryophyta</taxon>
        <taxon>Tracheophyta</taxon>
        <taxon>Spermatophyta</taxon>
        <taxon>Magnoliopsida</taxon>
        <taxon>Liliopsida</taxon>
        <taxon>Poales</taxon>
        <taxon>Poaceae</taxon>
        <taxon>BOP clade</taxon>
        <taxon>Pooideae</taxon>
        <taxon>Stipodae</taxon>
        <taxon>Brachypodieae</taxon>
        <taxon>Brachypodium</taxon>
    </lineage>
</organism>
<gene>
    <name evidence="2" type="ORF">BRADI_4g10860v3</name>
</gene>
<sequence>MVTSGLFAARSHVRCAQMMLPPASSSWRRPPRCAGPCARRRARFLFGASIPPRAAPKLLPPLNPTSGGPRASWPRSARLRSTDGRDPGAGSPARPAAPSMAAMRLFRLASAFYNADITPLPICLKPWWRPLGGLRGGSAEEQRGGTPLLVGLRQAAGFTSTALPRSMASACRSAQIWPGRGRDLAVPMLLLCSCRASSCVRRPSLPFDAG</sequence>
<evidence type="ECO:0000256" key="1">
    <source>
        <dbReference type="SAM" id="MobiDB-lite"/>
    </source>
</evidence>
<dbReference type="EnsemblPlants" id="KQJ87401">
    <property type="protein sequence ID" value="KQJ87401"/>
    <property type="gene ID" value="BRADI_4g10860v3"/>
</dbReference>
<evidence type="ECO:0000313" key="2">
    <source>
        <dbReference type="EMBL" id="KQJ87401.1"/>
    </source>
</evidence>
<protein>
    <submittedName>
        <fullName evidence="2 3">Uncharacterized protein</fullName>
    </submittedName>
</protein>
<feature type="region of interest" description="Disordered" evidence="1">
    <location>
        <begin position="56"/>
        <end position="96"/>
    </location>
</feature>